<evidence type="ECO:0000259" key="2">
    <source>
        <dbReference type="Pfam" id="PF00144"/>
    </source>
</evidence>
<accession>A0ABT7CC37</accession>
<feature type="domain" description="Beta-lactamase-related" evidence="2">
    <location>
        <begin position="54"/>
        <end position="380"/>
    </location>
</feature>
<dbReference type="SUPFAM" id="SSF56601">
    <property type="entry name" value="beta-lactamase/transpeptidase-like"/>
    <property type="match status" value="1"/>
</dbReference>
<feature type="signal peptide" evidence="1">
    <location>
        <begin position="1"/>
        <end position="23"/>
    </location>
</feature>
<dbReference type="PANTHER" id="PTHR46825:SF7">
    <property type="entry name" value="D-ALANYL-D-ALANINE CARBOXYPEPTIDASE"/>
    <property type="match status" value="1"/>
</dbReference>
<dbReference type="PROSITE" id="PS51257">
    <property type="entry name" value="PROKAR_LIPOPROTEIN"/>
    <property type="match status" value="1"/>
</dbReference>
<protein>
    <recommendedName>
        <fullName evidence="2">Beta-lactamase-related domain-containing protein</fullName>
    </recommendedName>
</protein>
<keyword evidence="1" id="KW-0732">Signal</keyword>
<gene>
    <name evidence="3" type="ORF">C7K25_15390</name>
</gene>
<dbReference type="Gene3D" id="3.40.710.10">
    <property type="entry name" value="DD-peptidase/beta-lactamase superfamily"/>
    <property type="match status" value="1"/>
</dbReference>
<evidence type="ECO:0000313" key="4">
    <source>
        <dbReference type="Proteomes" id="UP001170379"/>
    </source>
</evidence>
<name>A0ABT7CC37_9MICO</name>
<sequence>MRKTFLACLAVILGVTGCSTVSVSNGASEDGGPPVDSTVCANEEIAVGEDGSTVADIVQQAVDGSGLTSALYRVTRGDEVIATGAIGDSIHGVPAELDMHFRNGNVAFAYMGTLLLLMAEDGTLTLDDTISQWLPDLDVPRADEVTLKMLVQNTSGYPDYVRDPAFGERFLQNPFQQFDADDLLDYAFTTPPLYEPGTAWNYAHTSYVILGEVLAAAGGQPLADLLTERVITPMGLASTTPVLTSAVPEPVLHSFSSEREVFEDTTYWNPSWQTAPGSVVATNICDLAESAQAIGTGSLLSDASFDAMIAPETAELPAPPASCTACRQFTEDQYYGMGVIVRAGWIHQTPLFAGTGVVHAYLPPEDLTVAVVAVSGKESDSTQNHAIEIWTSIAAELSPDHVPPAG</sequence>
<dbReference type="Pfam" id="PF00144">
    <property type="entry name" value="Beta-lactamase"/>
    <property type="match status" value="1"/>
</dbReference>
<keyword evidence="4" id="KW-1185">Reference proteome</keyword>
<comment type="caution">
    <text evidence="3">The sequence shown here is derived from an EMBL/GenBank/DDBJ whole genome shotgun (WGS) entry which is preliminary data.</text>
</comment>
<evidence type="ECO:0000256" key="1">
    <source>
        <dbReference type="SAM" id="SignalP"/>
    </source>
</evidence>
<feature type="chain" id="PRO_5046823202" description="Beta-lactamase-related domain-containing protein" evidence="1">
    <location>
        <begin position="24"/>
        <end position="406"/>
    </location>
</feature>
<dbReference type="RefSeq" id="WP_051267434.1">
    <property type="nucleotide sequence ID" value="NZ_CP028426.1"/>
</dbReference>
<reference evidence="3" key="2">
    <citation type="journal article" date="2022" name="Sci. Rep.">
        <title>In silico prediction of the enzymes involved in the degradation of the herbicide molinate by Gulosibacter molinativorax ON4T.</title>
        <authorList>
            <person name="Lopes A.R."/>
            <person name="Bunin E."/>
            <person name="Viana A.T."/>
            <person name="Froufe H."/>
            <person name="Munoz-Merida A."/>
            <person name="Pinho D."/>
            <person name="Figueiredo J."/>
            <person name="Barroso C."/>
            <person name="Vaz-Moreira I."/>
            <person name="Bellanger X."/>
            <person name="Egas C."/>
            <person name="Nunes O.C."/>
        </authorList>
    </citation>
    <scope>NUCLEOTIDE SEQUENCE</scope>
    <source>
        <strain evidence="3">ON4</strain>
    </source>
</reference>
<dbReference type="EMBL" id="PXVD01000041">
    <property type="protein sequence ID" value="MDJ1372722.1"/>
    <property type="molecule type" value="Genomic_DNA"/>
</dbReference>
<dbReference type="InterPro" id="IPR001466">
    <property type="entry name" value="Beta-lactam-related"/>
</dbReference>
<reference evidence="3" key="1">
    <citation type="submission" date="2018-03" db="EMBL/GenBank/DDBJ databases">
        <authorList>
            <person name="Nunes O.C."/>
            <person name="Lopes A.R."/>
            <person name="Froufe H."/>
            <person name="Munoz-Merida A."/>
            <person name="Barroso C."/>
            <person name="Egas C."/>
        </authorList>
    </citation>
    <scope>NUCLEOTIDE SEQUENCE</scope>
    <source>
        <strain evidence="3">ON4</strain>
    </source>
</reference>
<evidence type="ECO:0000313" key="3">
    <source>
        <dbReference type="EMBL" id="MDJ1372722.1"/>
    </source>
</evidence>
<proteinExistence type="predicted"/>
<dbReference type="InterPro" id="IPR050491">
    <property type="entry name" value="AmpC-like"/>
</dbReference>
<organism evidence="3 4">
    <name type="scientific">Gulosibacter molinativorax</name>
    <dbReference type="NCBI Taxonomy" id="256821"/>
    <lineage>
        <taxon>Bacteria</taxon>
        <taxon>Bacillati</taxon>
        <taxon>Actinomycetota</taxon>
        <taxon>Actinomycetes</taxon>
        <taxon>Micrococcales</taxon>
        <taxon>Microbacteriaceae</taxon>
        <taxon>Gulosibacter</taxon>
    </lineage>
</organism>
<dbReference type="InterPro" id="IPR012338">
    <property type="entry name" value="Beta-lactam/transpept-like"/>
</dbReference>
<dbReference type="Proteomes" id="UP001170379">
    <property type="component" value="Unassembled WGS sequence"/>
</dbReference>
<dbReference type="PANTHER" id="PTHR46825">
    <property type="entry name" value="D-ALANYL-D-ALANINE-CARBOXYPEPTIDASE/ENDOPEPTIDASE AMPH"/>
    <property type="match status" value="1"/>
</dbReference>